<dbReference type="PANTHER" id="PTHR11878">
    <property type="entry name" value="SODIUM/CALCIUM EXCHANGER"/>
    <property type="match status" value="1"/>
</dbReference>
<reference evidence="6 7" key="1">
    <citation type="submission" date="2012-04" db="EMBL/GenBank/DDBJ databases">
        <authorList>
            <person name="Genoscope - CEA"/>
        </authorList>
    </citation>
    <scope>NUCLEOTIDE SEQUENCE [LARGE SCALE GENOMIC DNA]</scope>
    <source>
        <strain evidence="6 7">9443</strain>
    </source>
</reference>
<keyword evidence="3" id="KW-0106">Calcium</keyword>
<dbReference type="GO" id="GO:0016020">
    <property type="term" value="C:membrane"/>
    <property type="evidence" value="ECO:0007669"/>
    <property type="project" value="InterPro"/>
</dbReference>
<feature type="domain" description="Calx-beta" evidence="5">
    <location>
        <begin position="1350"/>
        <end position="1452"/>
    </location>
</feature>
<keyword evidence="4" id="KW-0406">Ion transport</keyword>
<keyword evidence="1" id="KW-0732">Signal</keyword>
<dbReference type="InterPro" id="IPR011635">
    <property type="entry name" value="CARDB"/>
</dbReference>
<dbReference type="Gene3D" id="2.60.40.10">
    <property type="entry name" value="Immunoglobulins"/>
    <property type="match status" value="14"/>
</dbReference>
<gene>
    <name evidence="6" type="ORF">MICAC_4160001</name>
</gene>
<evidence type="ECO:0000256" key="3">
    <source>
        <dbReference type="ARBA" id="ARBA00022837"/>
    </source>
</evidence>
<dbReference type="Pfam" id="PF03160">
    <property type="entry name" value="Calx-beta"/>
    <property type="match status" value="3"/>
</dbReference>
<dbReference type="InterPro" id="IPR051171">
    <property type="entry name" value="CaCA"/>
</dbReference>
<feature type="domain" description="Calx-beta" evidence="5">
    <location>
        <begin position="1466"/>
        <end position="1564"/>
    </location>
</feature>
<dbReference type="SMART" id="SM00237">
    <property type="entry name" value="Calx_beta"/>
    <property type="match status" value="4"/>
</dbReference>
<dbReference type="PANTHER" id="PTHR11878:SF65">
    <property type="entry name" value="NA_CA-EXCHANGE PROTEIN, ISOFORM G"/>
    <property type="match status" value="1"/>
</dbReference>
<dbReference type="Pfam" id="PF07705">
    <property type="entry name" value="CARDB"/>
    <property type="match status" value="11"/>
</dbReference>
<dbReference type="InterPro" id="IPR003644">
    <property type="entry name" value="Calx_beta"/>
</dbReference>
<feature type="domain" description="Calx-beta" evidence="5">
    <location>
        <begin position="1234"/>
        <end position="1336"/>
    </location>
</feature>
<evidence type="ECO:0000313" key="6">
    <source>
        <dbReference type="EMBL" id="CCI03111.1"/>
    </source>
</evidence>
<evidence type="ECO:0000313" key="7">
    <source>
        <dbReference type="Proteomes" id="UP000003480"/>
    </source>
</evidence>
<keyword evidence="6" id="KW-0401">Integrin</keyword>
<evidence type="ECO:0000256" key="2">
    <source>
        <dbReference type="ARBA" id="ARBA00022737"/>
    </source>
</evidence>
<name>I4G5A0_MICAE</name>
<dbReference type="RefSeq" id="WP_002768882.1">
    <property type="nucleotide sequence ID" value="NZ_HE972990.1"/>
</dbReference>
<dbReference type="Proteomes" id="UP000003480">
    <property type="component" value="Unassembled WGS sequence"/>
</dbReference>
<dbReference type="GO" id="GO:0007229">
    <property type="term" value="P:integrin-mediated signaling pathway"/>
    <property type="evidence" value="ECO:0007669"/>
    <property type="project" value="UniProtKB-KW"/>
</dbReference>
<keyword evidence="4" id="KW-0813">Transport</keyword>
<dbReference type="InterPro" id="IPR013783">
    <property type="entry name" value="Ig-like_fold"/>
</dbReference>
<evidence type="ECO:0000256" key="4">
    <source>
        <dbReference type="ARBA" id="ARBA00023065"/>
    </source>
</evidence>
<dbReference type="EMBL" id="CAIJ01000353">
    <property type="protein sequence ID" value="CCI03111.1"/>
    <property type="molecule type" value="Genomic_DNA"/>
</dbReference>
<dbReference type="SUPFAM" id="SSF141072">
    <property type="entry name" value="CalX-like"/>
    <property type="match status" value="4"/>
</dbReference>
<evidence type="ECO:0000259" key="5">
    <source>
        <dbReference type="SMART" id="SM00237"/>
    </source>
</evidence>
<dbReference type="InterPro" id="IPR038081">
    <property type="entry name" value="CalX-like_sf"/>
</dbReference>
<protein>
    <submittedName>
        <fullName evidence="6">Na-Ca exchanger/integrin-beta4</fullName>
    </submittedName>
</protein>
<proteinExistence type="predicted"/>
<keyword evidence="2" id="KW-0677">Repeat</keyword>
<dbReference type="HOGENOM" id="CLU_230768_0_0_3"/>
<organism evidence="6 7">
    <name type="scientific">Microcystis aeruginosa PCC 9443</name>
    <dbReference type="NCBI Taxonomy" id="1160281"/>
    <lineage>
        <taxon>Bacteria</taxon>
        <taxon>Bacillati</taxon>
        <taxon>Cyanobacteriota</taxon>
        <taxon>Cyanophyceae</taxon>
        <taxon>Oscillatoriophycideae</taxon>
        <taxon>Chroococcales</taxon>
        <taxon>Microcystaceae</taxon>
        <taxon>Microcystis</taxon>
    </lineage>
</organism>
<dbReference type="Gene3D" id="2.60.40.2030">
    <property type="match status" value="4"/>
</dbReference>
<evidence type="ECO:0000256" key="1">
    <source>
        <dbReference type="ARBA" id="ARBA00022729"/>
    </source>
</evidence>
<sequence>MRTDVYNYQTESNENDNVYTQAINIASPNLIISNVTAPTTATAGQTITLSWTGKNDSSVTTVSSNWYDRVVFSKNDIYGDSDDIYLTERYISSSNGLPLEPNETYTVSSTVTLPSSVVSNGYLLVRTDVYNYQTESNENDNVYAQAIDITAPNLIITNFTSPSTASTRQTIALSWTVQNQGTGVTNTSSWYDRIVFSSDTVFGNGDDIYLTEILASTFANLPLDPDEAYNVTQNITLPDTVAGNGYLLVKTDNYNWQLESNKTDNIRSVAIAVNAPNLVISNPTSPPSAAVLGQTLPLSWRVTNTGTVSALAGWYDRVYLSDDALLDNNDLNIGEFFRPNSLAPNASYTNNRNIFLPATSIGDRYLLFVTDVYRGQGETNETDNIIATPITLTAPDLTVTAATAPTTAVTSGTLNVSWTVTNGGDVVASADWSDEVRLSTNTIWGDSDDRSITSGTVSIAAQTPLNPNSSYTIERTVTLPSVVAGNYNLLFRADSSNQQGETNENNNVRSLPIAIAVPDLVVAAAAAPTNGIASQSIAVSWTVTNQGTVDAAADWYDSVYLSTNNTFEGFNDIRIASDLISTQTPLLAGNSYTFTRNVTLPNRPAGDYFLLFLADDAYWWGNSQRETDENNNVRAVPITIGVPDLTVSAATAPSSGVLGGAIDVSWTVTNTSTVTAPADWSDRIYFSTDEVWNPSSDTLITSEAIATQTPLNAGLSYTVNRTITLPNVASSGSGYLLFVADANANQAESNENNNVRSVPFTLNAPNLTVTGATAPSSVSLGSTIAVTWTVANSGLFPANADWYDSVYLSDDATFNGGSDRYLGARWAGSNTPLATGSNYTGTLNITLPTTTTGNRFLLFVADDAYYYGNGQGETNENDNTFALPINISSADLVVESAIAPSGGIIGNPITLSWTVKNQGTGEAPQDWRDYVYLSLNQTLDGSDTLLVNEAISTQTPLAADGSYTINKTVNLASITPGTRYLIFVADGSGNQGEINETNNQRVVEIVVTAPDLIVSTANAPTTAITGSNIAVSWTTSNQGTSEASADWSDAVYLSGDSLLDGSDIFITSEAIASQTPLAAGASYTISRNIALPSNVSGDRFLLFVADNSNAQGEVDNTNNVRAVPIGINASAILSFSAATFRVNEDGTAIAPVTIERSGIITESVSVTLNLSNGTAIAGSDYNSSPLTVTFAPGETSKTVTIPIVNDTRFEPEETVNLTLSNPSAGAVIGVQNTAVLTIVSDDLPVYGKLSFSNAQFTVQEDGGAILAVTVIRTEGSDGNVGATINLTDGTAIAPGDYNNASVTVNFTQGETSKTIVIPIVNDAIYEPDETINLTLTNPTGGATLGSQTTATLTILDNDPPQQGILSFSQSSYSINENGTAVTQVTVMRSGGSDGEVSATINLFNGSATAPSDYNSSPIIVNFANGETSKTVVIPIVNDTVYEANETINLTLSNPTGGAIIRGQNTAVVTIVDDDIELNFSSGTYNAGENGVPAAQVTVNRAGITSVPVGVTLLLRNGTATAPDDYLDTPIAVTFAPGETSKTVTIPIVDDEQLEANETILLSLVDPTNGATLGSQATASLTIASDDLPDLVVSNIVAPTSTQSGKAIDITWTLKNQGNANASGTWTDYVYLSNDATIGNDQLLGSFSFTGVITVGSSIDRTQSIFLPLTLSGEHRIIIQTNADNRLKERPGTGNNNRTIDDLPINIISNLANLQVSSIIPPATAFSSQETVVEWIVTNTGVGPTNASIWYDQVWLSLDYTLDHTDIYLGQAKNASFLNPNESYRNSLVVTLPQGIEGNYHFLVRTNFSLPLAATTHPAHPVVAGPILEINENDNVGSSTVTQINLTPSPDLQITAVSTPTQTFSGQPMLLTWNVTNKGNGRTLLSNRIIDTFTNASGITTEVQLSNNNRSLAWYDKVYMSSDEVLDADDRYLGQYLRTGNLNPNESYTANLTVDLPIGISGDYYFLIQTDANNQIFEGIQEGNNTGYDTPATIVKLTPPPDLEIEFIQSPTQATASRSLSFTYRVTNFGATVTPNKFWTDTFYLSTDNQLDLQTDLRLGSNPRYSSLTPDDAYTNTVSYTLPNTITGTYYLFGVTDSNNEVFELDNTNNIGIARTTITISSRPADLTVAVTTSSTAEAGKSLTVNWTVTNQGTGDTAVSNWNDRILLSADNIIGNSDDIFLGNFTRNGLLNIGESYSRSGVFNLPFTLIGNYNLFVITDSVNQVYEANNEGNNGSSELVM</sequence>
<dbReference type="GO" id="GO:0030001">
    <property type="term" value="P:metal ion transport"/>
    <property type="evidence" value="ECO:0007669"/>
    <property type="project" value="TreeGrafter"/>
</dbReference>
<feature type="domain" description="Calx-beta" evidence="5">
    <location>
        <begin position="1120"/>
        <end position="1220"/>
    </location>
</feature>
<comment type="caution">
    <text evidence="6">The sequence shown here is derived from an EMBL/GenBank/DDBJ whole genome shotgun (WGS) entry which is preliminary data.</text>
</comment>
<accession>I4G5A0</accession>